<reference evidence="8 9" key="1">
    <citation type="submission" date="2019-07" db="EMBL/GenBank/DDBJ databases">
        <title>Draft genome assembly of a fouling barnacle, Amphibalanus amphitrite (Darwin, 1854): The first reference genome for Thecostraca.</title>
        <authorList>
            <person name="Kim W."/>
        </authorList>
    </citation>
    <scope>NUCLEOTIDE SEQUENCE [LARGE SCALE GENOMIC DNA]</scope>
    <source>
        <strain evidence="8">SNU_AA5</strain>
        <tissue evidence="8">Soma without cirri and trophi</tissue>
    </source>
</reference>
<keyword evidence="9" id="KW-1185">Reference proteome</keyword>
<dbReference type="InterPro" id="IPR020846">
    <property type="entry name" value="MFS_dom"/>
</dbReference>
<accession>A0A6A4X1J3</accession>
<organism evidence="8 9">
    <name type="scientific">Amphibalanus amphitrite</name>
    <name type="common">Striped barnacle</name>
    <name type="synonym">Balanus amphitrite</name>
    <dbReference type="NCBI Taxonomy" id="1232801"/>
    <lineage>
        <taxon>Eukaryota</taxon>
        <taxon>Metazoa</taxon>
        <taxon>Ecdysozoa</taxon>
        <taxon>Arthropoda</taxon>
        <taxon>Crustacea</taxon>
        <taxon>Multicrustacea</taxon>
        <taxon>Cirripedia</taxon>
        <taxon>Thoracica</taxon>
        <taxon>Thoracicalcarea</taxon>
        <taxon>Balanomorpha</taxon>
        <taxon>Balanoidea</taxon>
        <taxon>Balanidae</taxon>
        <taxon>Amphibalaninae</taxon>
        <taxon>Amphibalanus</taxon>
    </lineage>
</organism>
<evidence type="ECO:0000256" key="2">
    <source>
        <dbReference type="ARBA" id="ARBA00022692"/>
    </source>
</evidence>
<feature type="transmembrane region" description="Helical" evidence="6">
    <location>
        <begin position="367"/>
        <end position="388"/>
    </location>
</feature>
<dbReference type="Proteomes" id="UP000440578">
    <property type="component" value="Unassembled WGS sequence"/>
</dbReference>
<dbReference type="InterPro" id="IPR005829">
    <property type="entry name" value="Sugar_transporter_CS"/>
</dbReference>
<dbReference type="EMBL" id="VIIS01000470">
    <property type="protein sequence ID" value="KAF0308708.1"/>
    <property type="molecule type" value="Genomic_DNA"/>
</dbReference>
<feature type="transmembrane region" description="Helical" evidence="6">
    <location>
        <begin position="484"/>
        <end position="507"/>
    </location>
</feature>
<dbReference type="InterPro" id="IPR036259">
    <property type="entry name" value="MFS_trans_sf"/>
</dbReference>
<gene>
    <name evidence="8" type="primary">Orct_27</name>
    <name evidence="8" type="ORF">FJT64_002128</name>
</gene>
<protein>
    <submittedName>
        <fullName evidence="8">Organic cation transporter protein</fullName>
    </submittedName>
</protein>
<comment type="caution">
    <text evidence="8">The sequence shown here is derived from an EMBL/GenBank/DDBJ whole genome shotgun (WGS) entry which is preliminary data.</text>
</comment>
<dbReference type="Gene3D" id="1.20.1250.20">
    <property type="entry name" value="MFS general substrate transporter like domains"/>
    <property type="match status" value="1"/>
</dbReference>
<proteinExistence type="predicted"/>
<evidence type="ECO:0000256" key="1">
    <source>
        <dbReference type="ARBA" id="ARBA00004141"/>
    </source>
</evidence>
<keyword evidence="3 6" id="KW-1133">Transmembrane helix</keyword>
<feature type="transmembrane region" description="Helical" evidence="6">
    <location>
        <begin position="339"/>
        <end position="355"/>
    </location>
</feature>
<dbReference type="PROSITE" id="PS50850">
    <property type="entry name" value="MFS"/>
    <property type="match status" value="1"/>
</dbReference>
<feature type="transmembrane region" description="Helical" evidence="6">
    <location>
        <begin position="254"/>
        <end position="273"/>
    </location>
</feature>
<feature type="region of interest" description="Disordered" evidence="5">
    <location>
        <begin position="535"/>
        <end position="557"/>
    </location>
</feature>
<feature type="transmembrane region" description="Helical" evidence="6">
    <location>
        <begin position="420"/>
        <end position="446"/>
    </location>
</feature>
<evidence type="ECO:0000256" key="5">
    <source>
        <dbReference type="SAM" id="MobiDB-lite"/>
    </source>
</evidence>
<dbReference type="Pfam" id="PF00083">
    <property type="entry name" value="Sugar_tr"/>
    <property type="match status" value="1"/>
</dbReference>
<dbReference type="CDD" id="cd17317">
    <property type="entry name" value="MFS_SLC22"/>
    <property type="match status" value="1"/>
</dbReference>
<evidence type="ECO:0000313" key="9">
    <source>
        <dbReference type="Proteomes" id="UP000440578"/>
    </source>
</evidence>
<feature type="domain" description="Major facilitator superfamily (MFS) profile" evidence="7">
    <location>
        <begin position="95"/>
        <end position="512"/>
    </location>
</feature>
<dbReference type="GO" id="GO:0016020">
    <property type="term" value="C:membrane"/>
    <property type="evidence" value="ECO:0007669"/>
    <property type="project" value="UniProtKB-SubCell"/>
</dbReference>
<feature type="transmembrane region" description="Helical" evidence="6">
    <location>
        <begin position="169"/>
        <end position="188"/>
    </location>
</feature>
<name>A0A6A4X1J3_AMPAM</name>
<evidence type="ECO:0000259" key="7">
    <source>
        <dbReference type="PROSITE" id="PS50850"/>
    </source>
</evidence>
<dbReference type="AlphaFoldDB" id="A0A6A4X1J3"/>
<feature type="transmembrane region" description="Helical" evidence="6">
    <location>
        <begin position="194"/>
        <end position="216"/>
    </location>
</feature>
<feature type="transmembrane region" description="Helical" evidence="6">
    <location>
        <begin position="395"/>
        <end position="414"/>
    </location>
</feature>
<evidence type="ECO:0000256" key="6">
    <source>
        <dbReference type="SAM" id="Phobius"/>
    </source>
</evidence>
<keyword evidence="4 6" id="KW-0472">Membrane</keyword>
<evidence type="ECO:0000256" key="4">
    <source>
        <dbReference type="ARBA" id="ARBA00023136"/>
    </source>
</evidence>
<evidence type="ECO:0000256" key="3">
    <source>
        <dbReference type="ARBA" id="ARBA00022989"/>
    </source>
</evidence>
<feature type="transmembrane region" description="Helical" evidence="6">
    <location>
        <begin position="228"/>
        <end position="248"/>
    </location>
</feature>
<sequence>MGTDFDGAGIPAAWNMLAITFLAPTGVDHWCAPPPAFADWSPEQWKLYAIPTTKAYDGKVRFDQCRMFNISYDTVPSGPVVRGPAIPEQELTASSVIPCRSWPVSVGSDTNRTYQYNETRFVDSAVSEFDLVCDRAGYVAHAQSSYMVGILLGAVLGGMLADWFGRRRVLLYGTALFLIFGIAAAFSTDIFTFMVLRFFVALNMMALFTTGFVYALESVGGPWRAILGISYEYTFAIGFMSLAGIAYVLKPWMQLQLCVVLPAVVFFSFYFVIPESPRWLLTQGREEEARDIIEKICRKNGRPYKSTMKVVDEGATEDEDEKVTIFDLFRTPNLRIRTLNFYYNWFVNSFVYYGLSLNSGNLGGDLFVNIFIGGAVEIPAYALSTLALLKTGRRLPLCISMVIGGVACLCTMIFEKDVYTLDWPIVTCAMIGKFCISASFAIVYVYSAEVFPTVLRTTGVGSSSMCARIGSIVAPYVGTYGAQAYRYLPVILFGITSILAGLLALLLPETKGKALPDTIEQGEVFGTKLEGQAAAMTEKPTGEENRAYATDSMDTKL</sequence>
<evidence type="ECO:0000313" key="8">
    <source>
        <dbReference type="EMBL" id="KAF0308708.1"/>
    </source>
</evidence>
<dbReference type="SUPFAM" id="SSF103473">
    <property type="entry name" value="MFS general substrate transporter"/>
    <property type="match status" value="1"/>
</dbReference>
<comment type="subcellular location">
    <subcellularLocation>
        <location evidence="1">Membrane</location>
        <topology evidence="1">Multi-pass membrane protein</topology>
    </subcellularLocation>
</comment>
<dbReference type="PANTHER" id="PTHR24064">
    <property type="entry name" value="SOLUTE CARRIER FAMILY 22 MEMBER"/>
    <property type="match status" value="1"/>
</dbReference>
<dbReference type="OrthoDB" id="5141738at2759"/>
<keyword evidence="2 6" id="KW-0812">Transmembrane</keyword>
<dbReference type="PROSITE" id="PS00216">
    <property type="entry name" value="SUGAR_TRANSPORT_1"/>
    <property type="match status" value="1"/>
</dbReference>
<dbReference type="GO" id="GO:0022857">
    <property type="term" value="F:transmembrane transporter activity"/>
    <property type="evidence" value="ECO:0007669"/>
    <property type="project" value="InterPro"/>
</dbReference>
<dbReference type="InterPro" id="IPR005828">
    <property type="entry name" value="MFS_sugar_transport-like"/>
</dbReference>
<feature type="transmembrane region" description="Helical" evidence="6">
    <location>
        <begin position="146"/>
        <end position="164"/>
    </location>
</feature>